<feature type="region of interest" description="Disordered" evidence="1">
    <location>
        <begin position="1"/>
        <end position="65"/>
    </location>
</feature>
<evidence type="ECO:0000256" key="2">
    <source>
        <dbReference type="SAM" id="Phobius"/>
    </source>
</evidence>
<feature type="transmembrane region" description="Helical" evidence="2">
    <location>
        <begin position="100"/>
        <end position="121"/>
    </location>
</feature>
<evidence type="ECO:0000313" key="3">
    <source>
        <dbReference type="EMBL" id="BCB84613.1"/>
    </source>
</evidence>
<gene>
    <name evidence="3" type="ORF">Psuf_019260</name>
</gene>
<keyword evidence="2" id="KW-0812">Transmembrane</keyword>
<keyword evidence="2" id="KW-0472">Membrane</keyword>
<dbReference type="RefSeq" id="WP_173155865.1">
    <property type="nucleotide sequence ID" value="NZ_AP022871.1"/>
</dbReference>
<sequence length="176" mass="19279">MADQTQPWAERTVDMPAPPSQQAYQRGVAQVQPRATAPVTPAAPHEPTGTGWPAQEPARGWAPQAPHRGQWRIGSGWTLFGGLVAFVCWGIWAISTRGDLTSPVLTFVLSLGVAAGLFALSRLVGRIVLERQLRRVRRSARGAHLITGIFLTGVGIAYLRQTGWVMDFVNWIRSLF</sequence>
<accession>A0A6F8YF07</accession>
<proteinExistence type="predicted"/>
<dbReference type="EMBL" id="AP022871">
    <property type="protein sequence ID" value="BCB84613.1"/>
    <property type="molecule type" value="Genomic_DNA"/>
</dbReference>
<reference evidence="3 4" key="2">
    <citation type="submission" date="2020-03" db="EMBL/GenBank/DDBJ databases">
        <authorList>
            <person name="Ichikawa N."/>
            <person name="Kimura A."/>
            <person name="Kitahashi Y."/>
            <person name="Uohara A."/>
        </authorList>
    </citation>
    <scope>NUCLEOTIDE SEQUENCE [LARGE SCALE GENOMIC DNA]</scope>
    <source>
        <strain evidence="3 4">NBRC 105367</strain>
    </source>
</reference>
<keyword evidence="4" id="KW-1185">Reference proteome</keyword>
<feature type="compositionally biased region" description="Low complexity" evidence="1">
    <location>
        <begin position="33"/>
        <end position="48"/>
    </location>
</feature>
<reference evidence="3 4" key="1">
    <citation type="submission" date="2020-03" db="EMBL/GenBank/DDBJ databases">
        <title>Whole genome shotgun sequence of Phytohabitans suffuscus NBRC 105367.</title>
        <authorList>
            <person name="Komaki H."/>
            <person name="Tamura T."/>
        </authorList>
    </citation>
    <scope>NUCLEOTIDE SEQUENCE [LARGE SCALE GENOMIC DNA]</scope>
    <source>
        <strain evidence="3 4">NBRC 105367</strain>
    </source>
</reference>
<evidence type="ECO:0000313" key="4">
    <source>
        <dbReference type="Proteomes" id="UP000503011"/>
    </source>
</evidence>
<dbReference type="Proteomes" id="UP000503011">
    <property type="component" value="Chromosome"/>
</dbReference>
<feature type="transmembrane region" description="Helical" evidence="2">
    <location>
        <begin position="76"/>
        <end position="94"/>
    </location>
</feature>
<protein>
    <submittedName>
        <fullName evidence="3">Uncharacterized protein</fullName>
    </submittedName>
</protein>
<keyword evidence="2" id="KW-1133">Transmembrane helix</keyword>
<evidence type="ECO:0000256" key="1">
    <source>
        <dbReference type="SAM" id="MobiDB-lite"/>
    </source>
</evidence>
<dbReference type="AlphaFoldDB" id="A0A6F8YF07"/>
<feature type="transmembrane region" description="Helical" evidence="2">
    <location>
        <begin position="142"/>
        <end position="159"/>
    </location>
</feature>
<name>A0A6F8YF07_9ACTN</name>
<dbReference type="KEGG" id="psuu:Psuf_019260"/>
<organism evidence="3 4">
    <name type="scientific">Phytohabitans suffuscus</name>
    <dbReference type="NCBI Taxonomy" id="624315"/>
    <lineage>
        <taxon>Bacteria</taxon>
        <taxon>Bacillati</taxon>
        <taxon>Actinomycetota</taxon>
        <taxon>Actinomycetes</taxon>
        <taxon>Micromonosporales</taxon>
        <taxon>Micromonosporaceae</taxon>
    </lineage>
</organism>